<feature type="binding site" evidence="6">
    <location>
        <position position="177"/>
    </location>
    <ligand>
        <name>a divalent metal cation</name>
        <dbReference type="ChEBI" id="CHEBI:60240"/>
        <label>2</label>
        <note>catalytic</note>
    </ligand>
</feature>
<evidence type="ECO:0000256" key="4">
    <source>
        <dbReference type="ARBA" id="ARBA00022723"/>
    </source>
</evidence>
<dbReference type="GO" id="GO:0004177">
    <property type="term" value="F:aminopeptidase activity"/>
    <property type="evidence" value="ECO:0007669"/>
    <property type="project" value="UniProtKB-KW"/>
</dbReference>
<dbReference type="PANTHER" id="PTHR43330">
    <property type="entry name" value="METHIONINE AMINOPEPTIDASE"/>
    <property type="match status" value="1"/>
</dbReference>
<proteinExistence type="inferred from homology"/>
<evidence type="ECO:0000313" key="10">
    <source>
        <dbReference type="Proteomes" id="UP001501083"/>
    </source>
</evidence>
<dbReference type="Proteomes" id="UP001501083">
    <property type="component" value="Unassembled WGS sequence"/>
</dbReference>
<evidence type="ECO:0000256" key="7">
    <source>
        <dbReference type="RuleBase" id="RU003653"/>
    </source>
</evidence>
<keyword evidence="5 6" id="KW-0378">Hydrolase</keyword>
<evidence type="ECO:0000256" key="1">
    <source>
        <dbReference type="ARBA" id="ARBA00002521"/>
    </source>
</evidence>
<dbReference type="EMBL" id="BAABKY010000002">
    <property type="protein sequence ID" value="GAA5076583.1"/>
    <property type="molecule type" value="Genomic_DNA"/>
</dbReference>
<feature type="binding site" evidence="6">
    <location>
        <position position="241"/>
    </location>
    <ligand>
        <name>a divalent metal cation</name>
        <dbReference type="ChEBI" id="CHEBI:60240"/>
        <label>1</label>
    </ligand>
</feature>
<evidence type="ECO:0000259" key="8">
    <source>
        <dbReference type="Pfam" id="PF00557"/>
    </source>
</evidence>
<keyword evidence="3 6" id="KW-0645">Protease</keyword>
<comment type="subunit">
    <text evidence="6">Monomer.</text>
</comment>
<comment type="function">
    <text evidence="1 6">Removes the N-terminal methionine from nascent proteins. The N-terminal methionine is often cleaved when the second residue in the primary sequence is small and uncharged (Met-Ala-, Cys, Gly, Pro, Ser, Thr, or Val). Requires deformylation of the N(alpha)-formylated initiator methionine before it can be hydrolyzed.</text>
</comment>
<dbReference type="PROSITE" id="PS00680">
    <property type="entry name" value="MAP_1"/>
    <property type="match status" value="1"/>
</dbReference>
<feature type="binding site" evidence="6">
    <location>
        <position position="85"/>
    </location>
    <ligand>
        <name>substrate</name>
    </ligand>
</feature>
<dbReference type="PRINTS" id="PR00599">
    <property type="entry name" value="MAPEPTIDASE"/>
</dbReference>
<keyword evidence="4 6" id="KW-0479">Metal-binding</keyword>
<dbReference type="SUPFAM" id="SSF55920">
    <property type="entry name" value="Creatinase/aminopeptidase"/>
    <property type="match status" value="1"/>
</dbReference>
<comment type="catalytic activity">
    <reaction evidence="6 7">
        <text>Release of N-terminal amino acids, preferentially methionine, from peptides and arylamides.</text>
        <dbReference type="EC" id="3.4.11.18"/>
    </reaction>
</comment>
<comment type="cofactor">
    <cofactor evidence="6">
        <name>Co(2+)</name>
        <dbReference type="ChEBI" id="CHEBI:48828"/>
    </cofactor>
    <cofactor evidence="6">
        <name>Zn(2+)</name>
        <dbReference type="ChEBI" id="CHEBI:29105"/>
    </cofactor>
    <cofactor evidence="6">
        <name>Mn(2+)</name>
        <dbReference type="ChEBI" id="CHEBI:29035"/>
    </cofactor>
    <cofactor evidence="6">
        <name>Fe(2+)</name>
        <dbReference type="ChEBI" id="CHEBI:29033"/>
    </cofactor>
    <text evidence="6">Binds 2 divalent metal cations per subunit. Has a high-affinity and a low affinity metal-binding site. The true nature of the physiological cofactor is under debate. The enzyme is active with cobalt, zinc, manganese or divalent iron ions. Most likely, methionine aminopeptidases function as mononuclear Fe(2+)-metalloproteases under physiological conditions, and the catalytically relevant metal-binding site has been assigned to the histidine-containing high-affinity site.</text>
</comment>
<comment type="caution">
    <text evidence="9">The sequence shown here is derived from an EMBL/GenBank/DDBJ whole genome shotgun (WGS) entry which is preliminary data.</text>
</comment>
<gene>
    <name evidence="6 9" type="primary">map</name>
    <name evidence="9" type="ORF">GCM10025759_21370</name>
</gene>
<organism evidence="9 10">
    <name type="scientific">Lysobacter panacisoli</name>
    <dbReference type="NCBI Taxonomy" id="1255263"/>
    <lineage>
        <taxon>Bacteria</taxon>
        <taxon>Pseudomonadati</taxon>
        <taxon>Pseudomonadota</taxon>
        <taxon>Gammaproteobacteria</taxon>
        <taxon>Lysobacterales</taxon>
        <taxon>Lysobacteraceae</taxon>
        <taxon>Lysobacter</taxon>
    </lineage>
</organism>
<dbReference type="NCBIfam" id="TIGR00500">
    <property type="entry name" value="met_pdase_I"/>
    <property type="match status" value="1"/>
</dbReference>
<feature type="binding site" evidence="6">
    <location>
        <position position="114"/>
    </location>
    <ligand>
        <name>a divalent metal cation</name>
        <dbReference type="ChEBI" id="CHEBI:60240"/>
        <label>2</label>
        <note>catalytic</note>
    </ligand>
</feature>
<dbReference type="InterPro" id="IPR002467">
    <property type="entry name" value="Pept_M24A_MAP1"/>
</dbReference>
<reference evidence="10" key="1">
    <citation type="journal article" date="2019" name="Int. J. Syst. Evol. Microbiol.">
        <title>The Global Catalogue of Microorganisms (GCM) 10K type strain sequencing project: providing services to taxonomists for standard genome sequencing and annotation.</title>
        <authorList>
            <consortium name="The Broad Institute Genomics Platform"/>
            <consortium name="The Broad Institute Genome Sequencing Center for Infectious Disease"/>
            <person name="Wu L."/>
            <person name="Ma J."/>
        </authorList>
    </citation>
    <scope>NUCLEOTIDE SEQUENCE [LARGE SCALE GENOMIC DNA]</scope>
    <source>
        <strain evidence="10">JCM 19212</strain>
    </source>
</reference>
<dbReference type="InterPro" id="IPR001714">
    <property type="entry name" value="Pept_M24_MAP"/>
</dbReference>
<protein>
    <recommendedName>
        <fullName evidence="6 7">Methionine aminopeptidase</fullName>
        <shortName evidence="6">MAP</shortName>
        <shortName evidence="6">MetAP</shortName>
        <ecNumber evidence="6 7">3.4.11.18</ecNumber>
    </recommendedName>
    <alternativeName>
        <fullName evidence="6">Peptidase M</fullName>
    </alternativeName>
</protein>
<evidence type="ECO:0000256" key="3">
    <source>
        <dbReference type="ARBA" id="ARBA00022670"/>
    </source>
</evidence>
<feature type="binding site" evidence="6">
    <location>
        <position position="103"/>
    </location>
    <ligand>
        <name>a divalent metal cation</name>
        <dbReference type="ChEBI" id="CHEBI:60240"/>
        <label>1</label>
    </ligand>
</feature>
<dbReference type="Pfam" id="PF00557">
    <property type="entry name" value="Peptidase_M24"/>
    <property type="match status" value="1"/>
</dbReference>
<sequence>MAHNAGMPITIKTPEEIEKMRVAGRLAAEVLQIVAPHVKAGATTEELDRICHDHIVNVQQAIPANVGYKGFPKTVCTSVNNVICHGIPSPGKVLKDGDIINIDVTVIKDGWHGDTSRMYVVGNPSVMARRLVDVTREAMFRGIRTVRPGATLGDIGQAIQQYAEAERFSVVREYCGHGIGRIYHEDPQVLHYGRAGEGLVLKPGMTFTIEPMINEGARHTKLLPDGWTVVTKDRKLSAQWEHTVAVTEDGVEILTRLPGDDNDL</sequence>
<evidence type="ECO:0000256" key="2">
    <source>
        <dbReference type="ARBA" id="ARBA00022438"/>
    </source>
</evidence>
<keyword evidence="10" id="KW-1185">Reference proteome</keyword>
<dbReference type="Gene3D" id="3.90.230.10">
    <property type="entry name" value="Creatinase/methionine aminopeptidase superfamily"/>
    <property type="match status" value="1"/>
</dbReference>
<evidence type="ECO:0000256" key="5">
    <source>
        <dbReference type="ARBA" id="ARBA00022801"/>
    </source>
</evidence>
<dbReference type="HAMAP" id="MF_01974">
    <property type="entry name" value="MetAP_1"/>
    <property type="match status" value="1"/>
</dbReference>
<feature type="binding site" evidence="6">
    <location>
        <position position="210"/>
    </location>
    <ligand>
        <name>a divalent metal cation</name>
        <dbReference type="ChEBI" id="CHEBI:60240"/>
        <label>2</label>
        <note>catalytic</note>
    </ligand>
</feature>
<accession>A0ABP9LI83</accession>
<feature type="binding site" evidence="6">
    <location>
        <position position="241"/>
    </location>
    <ligand>
        <name>a divalent metal cation</name>
        <dbReference type="ChEBI" id="CHEBI:60240"/>
        <label>2</label>
        <note>catalytic</note>
    </ligand>
</feature>
<evidence type="ECO:0000256" key="6">
    <source>
        <dbReference type="HAMAP-Rule" id="MF_01974"/>
    </source>
</evidence>
<dbReference type="CDD" id="cd01086">
    <property type="entry name" value="MetAP1"/>
    <property type="match status" value="1"/>
</dbReference>
<keyword evidence="2 6" id="KW-0031">Aminopeptidase</keyword>
<dbReference type="EC" id="3.4.11.18" evidence="6 7"/>
<feature type="binding site" evidence="6">
    <location>
        <position position="184"/>
    </location>
    <ligand>
        <name>substrate</name>
    </ligand>
</feature>
<feature type="binding site" evidence="6">
    <location>
        <position position="114"/>
    </location>
    <ligand>
        <name>a divalent metal cation</name>
        <dbReference type="ChEBI" id="CHEBI:60240"/>
        <label>1</label>
    </ligand>
</feature>
<feature type="domain" description="Peptidase M24" evidence="8">
    <location>
        <begin position="18"/>
        <end position="248"/>
    </location>
</feature>
<name>A0ABP9LI83_9GAMM</name>
<dbReference type="PANTHER" id="PTHR43330:SF27">
    <property type="entry name" value="METHIONINE AMINOPEPTIDASE"/>
    <property type="match status" value="1"/>
</dbReference>
<comment type="similarity">
    <text evidence="6">Belongs to the peptidase M24A family. Methionine aminopeptidase type 1 subfamily.</text>
</comment>
<evidence type="ECO:0000313" key="9">
    <source>
        <dbReference type="EMBL" id="GAA5076583.1"/>
    </source>
</evidence>
<dbReference type="InterPro" id="IPR000994">
    <property type="entry name" value="Pept_M24"/>
</dbReference>
<dbReference type="InterPro" id="IPR036005">
    <property type="entry name" value="Creatinase/aminopeptidase-like"/>
</dbReference>